<proteinExistence type="predicted"/>
<evidence type="ECO:0000259" key="1">
    <source>
        <dbReference type="PROSITE" id="PS50011"/>
    </source>
</evidence>
<dbReference type="Gene3D" id="1.10.510.10">
    <property type="entry name" value="Transferase(Phosphotransferase) domain 1"/>
    <property type="match status" value="1"/>
</dbReference>
<name>A0A8E2EU33_9PEZI</name>
<gene>
    <name evidence="2" type="ORF">AOQ84DRAFT_441989</name>
</gene>
<dbReference type="PROSITE" id="PS50011">
    <property type="entry name" value="PROTEIN_KINASE_DOM"/>
    <property type="match status" value="1"/>
</dbReference>
<dbReference type="SUPFAM" id="SSF56112">
    <property type="entry name" value="Protein kinase-like (PK-like)"/>
    <property type="match status" value="1"/>
</dbReference>
<dbReference type="OrthoDB" id="1911848at2759"/>
<dbReference type="Proteomes" id="UP000250140">
    <property type="component" value="Unassembled WGS sequence"/>
</dbReference>
<dbReference type="GO" id="GO:0004672">
    <property type="term" value="F:protein kinase activity"/>
    <property type="evidence" value="ECO:0007669"/>
    <property type="project" value="InterPro"/>
</dbReference>
<dbReference type="AlphaFoldDB" id="A0A8E2EU33"/>
<evidence type="ECO:0000313" key="2">
    <source>
        <dbReference type="EMBL" id="OCL04616.1"/>
    </source>
</evidence>
<reference evidence="2 3" key="1">
    <citation type="journal article" date="2016" name="Nat. Commun.">
        <title>Ectomycorrhizal ecology is imprinted in the genome of the dominant symbiotic fungus Cenococcum geophilum.</title>
        <authorList>
            <consortium name="DOE Joint Genome Institute"/>
            <person name="Peter M."/>
            <person name="Kohler A."/>
            <person name="Ohm R.A."/>
            <person name="Kuo A."/>
            <person name="Krutzmann J."/>
            <person name="Morin E."/>
            <person name="Arend M."/>
            <person name="Barry K.W."/>
            <person name="Binder M."/>
            <person name="Choi C."/>
            <person name="Clum A."/>
            <person name="Copeland A."/>
            <person name="Grisel N."/>
            <person name="Haridas S."/>
            <person name="Kipfer T."/>
            <person name="LaButti K."/>
            <person name="Lindquist E."/>
            <person name="Lipzen A."/>
            <person name="Maire R."/>
            <person name="Meier B."/>
            <person name="Mihaltcheva S."/>
            <person name="Molinier V."/>
            <person name="Murat C."/>
            <person name="Poggeler S."/>
            <person name="Quandt C.A."/>
            <person name="Sperisen C."/>
            <person name="Tritt A."/>
            <person name="Tisserant E."/>
            <person name="Crous P.W."/>
            <person name="Henrissat B."/>
            <person name="Nehls U."/>
            <person name="Egli S."/>
            <person name="Spatafora J.W."/>
            <person name="Grigoriev I.V."/>
            <person name="Martin F.M."/>
        </authorList>
    </citation>
    <scope>NUCLEOTIDE SEQUENCE [LARGE SCALE GENOMIC DNA]</scope>
    <source>
        <strain evidence="2 3">CBS 207.34</strain>
    </source>
</reference>
<dbReference type="PANTHER" id="PTHR37542:SF3">
    <property type="entry name" value="PRION-INHIBITION AND PROPAGATION HELO DOMAIN-CONTAINING PROTEIN"/>
    <property type="match status" value="1"/>
</dbReference>
<keyword evidence="3" id="KW-1185">Reference proteome</keyword>
<feature type="domain" description="Protein kinase" evidence="1">
    <location>
        <begin position="188"/>
        <end position="480"/>
    </location>
</feature>
<dbReference type="EMBL" id="KV750466">
    <property type="protein sequence ID" value="OCL04616.1"/>
    <property type="molecule type" value="Genomic_DNA"/>
</dbReference>
<dbReference type="InterPro" id="IPR000719">
    <property type="entry name" value="Prot_kinase_dom"/>
</dbReference>
<evidence type="ECO:0000313" key="3">
    <source>
        <dbReference type="Proteomes" id="UP000250140"/>
    </source>
</evidence>
<dbReference type="GO" id="GO:0005524">
    <property type="term" value="F:ATP binding"/>
    <property type="evidence" value="ECO:0007669"/>
    <property type="project" value="InterPro"/>
</dbReference>
<dbReference type="InterPro" id="IPR011009">
    <property type="entry name" value="Kinase-like_dom_sf"/>
</dbReference>
<organism evidence="2 3">
    <name type="scientific">Glonium stellatum</name>
    <dbReference type="NCBI Taxonomy" id="574774"/>
    <lineage>
        <taxon>Eukaryota</taxon>
        <taxon>Fungi</taxon>
        <taxon>Dikarya</taxon>
        <taxon>Ascomycota</taxon>
        <taxon>Pezizomycotina</taxon>
        <taxon>Dothideomycetes</taxon>
        <taxon>Pleosporomycetidae</taxon>
        <taxon>Gloniales</taxon>
        <taxon>Gloniaceae</taxon>
        <taxon>Glonium</taxon>
    </lineage>
</organism>
<accession>A0A8E2EU33</accession>
<sequence length="491" mass="56616">MDVFQRIVTSGTIIYRFYESYASCSNEAASLARRFKWNLRVLEKIRELFKLKASQNQGRLSEPDVELLSETSNYMESLAASVNASCAKVEAQQWWSEGTKKPLWLHRRKELRALENELSEWASRFDLRLVGLPEELKAVIQPGDEHDKTESGILLASSKKIRAIQTLEEKAKRARIDILYRNEMPKGLKPISTAEQGARFPVFQYKDQFIMLESRYYEQSHLGILPYEEWRASLGAFVAAMNELDLGIVNVLKCIGFVHDNSIENRPQFRVLYRLPYSLSSTKVPSLKDLINNQPGEIGLLAMHPLEHRYRVARDVAKALLFLHTTGFLHENIRSDNVIILENAFPPQGAKFPRALGEPYLVNFEFVRSTSVSRGVIQAKWLNKVYTHPIRQIGDERYINTFDIYSLGVVLLELGLWRPIERYENQLKSCDPYQMQQELLNIAEFVSTTMGRKYWEIVIWCLSLEGDREISASSFVHEVLQKLEDISDALC</sequence>
<dbReference type="PANTHER" id="PTHR37542">
    <property type="entry name" value="HELO DOMAIN-CONTAINING PROTEIN-RELATED"/>
    <property type="match status" value="1"/>
</dbReference>
<protein>
    <recommendedName>
        <fullName evidence="1">Protein kinase domain-containing protein</fullName>
    </recommendedName>
</protein>